<evidence type="ECO:0000313" key="2">
    <source>
        <dbReference type="Proteomes" id="UP000285201"/>
    </source>
</evidence>
<evidence type="ECO:0000313" key="1">
    <source>
        <dbReference type="EMBL" id="RHL71222.1"/>
    </source>
</evidence>
<dbReference type="RefSeq" id="WP_118369944.1">
    <property type="nucleotide sequence ID" value="NZ_QROY01000002.1"/>
</dbReference>
<proteinExistence type="predicted"/>
<accession>A0A415MEG5</accession>
<name>A0A415MEG5_9FIRM</name>
<sequence length="76" mass="8612">MKEGIEAYIIESNLKVRKVTVAHVTGNLATVRFEEGGGIRVPINRLYGSEEEATKELRYKTEIKKPPHNYLNGQLL</sequence>
<organism evidence="1 2">
    <name type="scientific">Lachnospira eligens</name>
    <dbReference type="NCBI Taxonomy" id="39485"/>
    <lineage>
        <taxon>Bacteria</taxon>
        <taxon>Bacillati</taxon>
        <taxon>Bacillota</taxon>
        <taxon>Clostridia</taxon>
        <taxon>Lachnospirales</taxon>
        <taxon>Lachnospiraceae</taxon>
        <taxon>Lachnospira</taxon>
    </lineage>
</organism>
<dbReference type="Proteomes" id="UP000285201">
    <property type="component" value="Unassembled WGS sequence"/>
</dbReference>
<dbReference type="AlphaFoldDB" id="A0A415MEG5"/>
<reference evidence="1 2" key="1">
    <citation type="submission" date="2018-08" db="EMBL/GenBank/DDBJ databases">
        <title>A genome reference for cultivated species of the human gut microbiota.</title>
        <authorList>
            <person name="Zou Y."/>
            <person name="Xue W."/>
            <person name="Luo G."/>
        </authorList>
    </citation>
    <scope>NUCLEOTIDE SEQUENCE [LARGE SCALE GENOMIC DNA]</scope>
    <source>
        <strain evidence="1 2">AF36-7BH</strain>
    </source>
</reference>
<protein>
    <submittedName>
        <fullName evidence="1">Uncharacterized protein</fullName>
    </submittedName>
</protein>
<gene>
    <name evidence="1" type="ORF">DW007_03500</name>
</gene>
<dbReference type="EMBL" id="QROY01000002">
    <property type="protein sequence ID" value="RHL71222.1"/>
    <property type="molecule type" value="Genomic_DNA"/>
</dbReference>
<comment type="caution">
    <text evidence="1">The sequence shown here is derived from an EMBL/GenBank/DDBJ whole genome shotgun (WGS) entry which is preliminary data.</text>
</comment>